<protein>
    <submittedName>
        <fullName evidence="1">Uncharacterized protein</fullName>
    </submittedName>
</protein>
<dbReference type="Proteomes" id="UP000076296">
    <property type="component" value="Unassembled WGS sequence"/>
</dbReference>
<dbReference type="AlphaFoldDB" id="A0A0M3FRF7"/>
<comment type="caution">
    <text evidence="1">The sequence shown here is derived from an EMBL/GenBank/DDBJ whole genome shotgun (WGS) entry which is preliminary data.</text>
</comment>
<accession>A0A0M3FRF7</accession>
<gene>
    <name evidence="1" type="ORF">LV35_01127</name>
</gene>
<dbReference type="RefSeq" id="WP_001115721.1">
    <property type="nucleotide sequence ID" value="NZ_CACSGI010000014.1"/>
</dbReference>
<name>A0A0M3FRF7_ACIBA</name>
<sequence>MPFERKTGYKLKFINENDFEIICLDCNDTNTVRQQLKDAGFVTDINSVDEKDEYHLQKIIGVTSSKEDLIALLDNWFDLLNSMEVTAYKDFD</sequence>
<evidence type="ECO:0000313" key="2">
    <source>
        <dbReference type="Proteomes" id="UP000076296"/>
    </source>
</evidence>
<dbReference type="EMBL" id="LRDT01000013">
    <property type="protein sequence ID" value="KZA20231.1"/>
    <property type="molecule type" value="Genomic_DNA"/>
</dbReference>
<organism evidence="1 2">
    <name type="scientific">Acinetobacter baumannii</name>
    <dbReference type="NCBI Taxonomy" id="470"/>
    <lineage>
        <taxon>Bacteria</taxon>
        <taxon>Pseudomonadati</taxon>
        <taxon>Pseudomonadota</taxon>
        <taxon>Gammaproteobacteria</taxon>
        <taxon>Moraxellales</taxon>
        <taxon>Moraxellaceae</taxon>
        <taxon>Acinetobacter</taxon>
        <taxon>Acinetobacter calcoaceticus/baumannii complex</taxon>
    </lineage>
</organism>
<reference evidence="1 2" key="1">
    <citation type="submission" date="2016-01" db="EMBL/GenBank/DDBJ databases">
        <title>Draft sequences of Acinetobacter baumannii isolates from wounded military personnel.</title>
        <authorList>
            <person name="Arivett B.A."/>
            <person name="Fiester S.E."/>
            <person name="Ream D.C."/>
            <person name="Actis L.A."/>
        </authorList>
    </citation>
    <scope>NUCLEOTIDE SEQUENCE [LARGE SCALE GENOMIC DNA]</scope>
    <source>
        <strain evidence="1 2">AB2828</strain>
    </source>
</reference>
<proteinExistence type="predicted"/>
<evidence type="ECO:0000313" key="1">
    <source>
        <dbReference type="EMBL" id="KZA20231.1"/>
    </source>
</evidence>